<evidence type="ECO:0000313" key="3">
    <source>
        <dbReference type="EMBL" id="CAI38857.1"/>
    </source>
</evidence>
<feature type="transmembrane region" description="Helical" evidence="1">
    <location>
        <begin position="57"/>
        <end position="80"/>
    </location>
</feature>
<dbReference type="AlphaFoldDB" id="Q5DUY1"/>
<evidence type="ECO:0000259" key="2">
    <source>
        <dbReference type="Pfam" id="PF00361"/>
    </source>
</evidence>
<keyword evidence="1" id="KW-0472">Membrane</keyword>
<evidence type="ECO:0000256" key="1">
    <source>
        <dbReference type="SAM" id="Phobius"/>
    </source>
</evidence>
<keyword evidence="1" id="KW-0812">Transmembrane</keyword>
<proteinExistence type="predicted"/>
<sequence>MHITYSMISSLLEQVYTLIALHWLGYVLASGTLIYLLSQVLTTTNTVFSLNALGHDMLIRTCLIICLSSMAGLPPVLGFWTKLYLLILVGRFGNITLIIIISLIMLVGLIYYIVIARYTITEVPHGLELLTLNGNTCRELISLCCILLLGSIFLQDTYIFLYNIVL</sequence>
<feature type="transmembrane region" description="Helical" evidence="1">
    <location>
        <begin position="140"/>
        <end position="165"/>
    </location>
</feature>
<protein>
    <submittedName>
        <fullName evidence="3">NADH dehydrogenase subunit 2</fullName>
    </submittedName>
</protein>
<feature type="domain" description="NADH:quinone oxidoreductase/Mrp antiporter transmembrane" evidence="2">
    <location>
        <begin position="2"/>
        <end position="102"/>
    </location>
</feature>
<geneLocation type="hydrogenosome" evidence="3"/>
<name>Q5DUY1_NYCOV</name>
<keyword evidence="1" id="KW-1133">Transmembrane helix</keyword>
<keyword evidence="3" id="KW-0377">Hydrogenosome</keyword>
<dbReference type="EMBL" id="AJ871267">
    <property type="protein sequence ID" value="CAI38857.1"/>
    <property type="molecule type" value="Genomic_DNA"/>
</dbReference>
<organism evidence="3">
    <name type="scientific">Nyctotherus ovalis</name>
    <name type="common">Ciliate protozoan</name>
    <dbReference type="NCBI Taxonomy" id="70075"/>
    <lineage>
        <taxon>Eukaryota</taxon>
        <taxon>Sar</taxon>
        <taxon>Alveolata</taxon>
        <taxon>Ciliophora</taxon>
        <taxon>Intramacronucleata</taxon>
        <taxon>Armophorea</taxon>
        <taxon>Clevelandellida</taxon>
        <taxon>Nyctotheridae</taxon>
        <taxon>Nyctotherus</taxon>
    </lineage>
</organism>
<dbReference type="InterPro" id="IPR001750">
    <property type="entry name" value="ND/Mrp_TM"/>
</dbReference>
<feature type="transmembrane region" description="Helical" evidence="1">
    <location>
        <begin position="92"/>
        <end position="120"/>
    </location>
</feature>
<feature type="transmembrane region" description="Helical" evidence="1">
    <location>
        <begin position="15"/>
        <end position="37"/>
    </location>
</feature>
<gene>
    <name evidence="3" type="primary">nad2</name>
</gene>
<dbReference type="Pfam" id="PF00361">
    <property type="entry name" value="Proton_antipo_M"/>
    <property type="match status" value="1"/>
</dbReference>
<reference evidence="3" key="1">
    <citation type="journal article" date="2005" name="Nature">
        <title>An anaerobic mitochondrion that produces hydrogen.</title>
        <authorList>
            <person name="Boxma B."/>
            <person name="de Graaf R.M."/>
            <person name="van der Staay G.W.M."/>
            <person name="van Alen T.A."/>
            <person name="Ricard G."/>
            <person name="Gabaldon T."/>
            <person name="van Hoek A.H.A.M."/>
            <person name="Moon-van der Staay S.Y."/>
            <person name="Koopman W.J.H."/>
            <person name="van Hellemond J.J."/>
            <person name="Tielens A.G.M."/>
            <person name="Friedrich T."/>
            <person name="Veenhuis M."/>
            <person name="Huynen M.A."/>
            <person name="Hackstein J.H.P."/>
        </authorList>
    </citation>
    <scope>NUCLEOTIDE SEQUENCE</scope>
</reference>
<accession>Q5DUY1</accession>